<sequence length="543" mass="61703">MAHSETDEGLNATQVVDGDEKEVLNEEDLLGEGNQHMDWKENEELKLEEMSVRTVEEAANWMVLRNKQIRSPDVHLMIHSIVVQKDVGDAEKVEALKMFAAECPMVAKAVMNGTIQEKEWKAAAEEVKKEVEERLKPKKTVIREPEILIGPRMGIKGKGLLEMREANADGWVDRYDFEQVQTAVFLLTLTVDEEKNKRTGDVIEKLAREVKEVVVCPFRMECTFAEVPVVTETWKRTLMTAANAIWIEPMKCVGAKQMPMITTAPERFKTVKELADFLEAVMPSGGIVEMLKKDLEKEPPSKRSRPSHQNPTTPYSYEGYSEVQEIWLSTCYPLNSSLIVPKDKLKTQIKLQIAHITEQIYPHLVSRVAESIIRLLNDNVQKETSNVTVFHFVGIFKGRHFEPYIENMGHDAWMVTLLDTEQIQKVAQVVDRLSNVPVVPPLESLKHLGVLLARGDFRISMIVEQYLRQASGHLLSDLLSSYLCLLEDDTTDARLGALKALAIFDNPRISKQITYVAEHDTSEDVCRFATSMLRGFEEEVTRI</sequence>
<reference evidence="2" key="1">
    <citation type="submission" date="2007-07" db="EMBL/GenBank/DDBJ databases">
        <title>PCAP assembly of the Caenorhabditis remanei genome.</title>
        <authorList>
            <consortium name="The Caenorhabditis remanei Sequencing Consortium"/>
            <person name="Wilson R.K."/>
        </authorList>
    </citation>
    <scope>NUCLEOTIDE SEQUENCE [LARGE SCALE GENOMIC DNA]</scope>
    <source>
        <strain evidence="2">PB4641</strain>
    </source>
</reference>
<dbReference type="Proteomes" id="UP000008281">
    <property type="component" value="Unassembled WGS sequence"/>
</dbReference>
<evidence type="ECO:0000313" key="2">
    <source>
        <dbReference type="EMBL" id="EFO98675.1"/>
    </source>
</evidence>
<dbReference type="OrthoDB" id="9999654at2759"/>
<dbReference type="PANTHER" id="PTHR15829">
    <property type="entry name" value="PROTEIN KINASE PKN/PRK1, EFFECTOR"/>
    <property type="match status" value="1"/>
</dbReference>
<gene>
    <name evidence="2" type="ORF">CRE_09835</name>
</gene>
<dbReference type="InterPro" id="IPR026136">
    <property type="entry name" value="RIPOR3"/>
</dbReference>
<name>E3NHY5_CAERE</name>
<dbReference type="STRING" id="31234.E3NHY5"/>
<dbReference type="PANTHER" id="PTHR15829:SF13">
    <property type="entry name" value="FAM65 N-TERMINAL DOMAIN-CONTAINING PROTEIN"/>
    <property type="match status" value="1"/>
</dbReference>
<keyword evidence="3" id="KW-1185">Reference proteome</keyword>
<accession>E3NHY5</accession>
<dbReference type="InParanoid" id="E3NHY5"/>
<dbReference type="AlphaFoldDB" id="E3NHY5"/>
<evidence type="ECO:0000256" key="1">
    <source>
        <dbReference type="SAM" id="MobiDB-lite"/>
    </source>
</evidence>
<proteinExistence type="predicted"/>
<feature type="region of interest" description="Disordered" evidence="1">
    <location>
        <begin position="295"/>
        <end position="314"/>
    </location>
</feature>
<evidence type="ECO:0000313" key="3">
    <source>
        <dbReference type="Proteomes" id="UP000008281"/>
    </source>
</evidence>
<protein>
    <submittedName>
        <fullName evidence="2">Uncharacterized protein</fullName>
    </submittedName>
</protein>
<dbReference type="EMBL" id="DS268689">
    <property type="protein sequence ID" value="EFO98675.1"/>
    <property type="molecule type" value="Genomic_DNA"/>
</dbReference>
<dbReference type="HOGENOM" id="CLU_501770_0_0_1"/>
<organism evidence="3">
    <name type="scientific">Caenorhabditis remanei</name>
    <name type="common">Caenorhabditis vulgaris</name>
    <dbReference type="NCBI Taxonomy" id="31234"/>
    <lineage>
        <taxon>Eukaryota</taxon>
        <taxon>Metazoa</taxon>
        <taxon>Ecdysozoa</taxon>
        <taxon>Nematoda</taxon>
        <taxon>Chromadorea</taxon>
        <taxon>Rhabditida</taxon>
        <taxon>Rhabditina</taxon>
        <taxon>Rhabditomorpha</taxon>
        <taxon>Rhabditoidea</taxon>
        <taxon>Rhabditidae</taxon>
        <taxon>Peloderinae</taxon>
        <taxon>Caenorhabditis</taxon>
    </lineage>
</organism>